<accession>A0ABP8W1J6</accession>
<dbReference type="RefSeq" id="WP_345378206.1">
    <property type="nucleotide sequence ID" value="NZ_BAABIC010000002.1"/>
</dbReference>
<evidence type="ECO:0000313" key="4">
    <source>
        <dbReference type="Proteomes" id="UP001500325"/>
    </source>
</evidence>
<organism evidence="3 4">
    <name type="scientific">Pseudonocardia yuanmonensis</name>
    <dbReference type="NCBI Taxonomy" id="1095914"/>
    <lineage>
        <taxon>Bacteria</taxon>
        <taxon>Bacillati</taxon>
        <taxon>Actinomycetota</taxon>
        <taxon>Actinomycetes</taxon>
        <taxon>Pseudonocardiales</taxon>
        <taxon>Pseudonocardiaceae</taxon>
        <taxon>Pseudonocardia</taxon>
    </lineage>
</organism>
<dbReference type="Gene3D" id="3.40.50.720">
    <property type="entry name" value="NAD(P)-binding Rossmann-like Domain"/>
    <property type="match status" value="1"/>
</dbReference>
<dbReference type="InterPro" id="IPR036291">
    <property type="entry name" value="NAD(P)-bd_dom_sf"/>
</dbReference>
<dbReference type="Gene3D" id="3.90.25.10">
    <property type="entry name" value="UDP-galactose 4-epimerase, domain 1"/>
    <property type="match status" value="1"/>
</dbReference>
<dbReference type="InterPro" id="IPR001509">
    <property type="entry name" value="Epimerase_deHydtase"/>
</dbReference>
<proteinExistence type="inferred from homology"/>
<reference evidence="4" key="1">
    <citation type="journal article" date="2019" name="Int. J. Syst. Evol. Microbiol.">
        <title>The Global Catalogue of Microorganisms (GCM) 10K type strain sequencing project: providing services to taxonomists for standard genome sequencing and annotation.</title>
        <authorList>
            <consortium name="The Broad Institute Genomics Platform"/>
            <consortium name="The Broad Institute Genome Sequencing Center for Infectious Disease"/>
            <person name="Wu L."/>
            <person name="Ma J."/>
        </authorList>
    </citation>
    <scope>NUCLEOTIDE SEQUENCE [LARGE SCALE GENOMIC DNA]</scope>
    <source>
        <strain evidence="4">JCM 18055</strain>
    </source>
</reference>
<dbReference type="SUPFAM" id="SSF51735">
    <property type="entry name" value="NAD(P)-binding Rossmann-fold domains"/>
    <property type="match status" value="1"/>
</dbReference>
<feature type="domain" description="NAD-dependent epimerase/dehydratase" evidence="2">
    <location>
        <begin position="10"/>
        <end position="248"/>
    </location>
</feature>
<comment type="similarity">
    <text evidence="1">Belongs to the NAD(P)-dependent epimerase/dehydratase family.</text>
</comment>
<dbReference type="Pfam" id="PF01370">
    <property type="entry name" value="Epimerase"/>
    <property type="match status" value="1"/>
</dbReference>
<dbReference type="Proteomes" id="UP001500325">
    <property type="component" value="Unassembled WGS sequence"/>
</dbReference>
<protein>
    <submittedName>
        <fullName evidence="3">GDP-mannose 4,6-dehydratase</fullName>
    </submittedName>
</protein>
<dbReference type="PANTHER" id="PTHR43000">
    <property type="entry name" value="DTDP-D-GLUCOSE 4,6-DEHYDRATASE-RELATED"/>
    <property type="match status" value="1"/>
</dbReference>
<comment type="caution">
    <text evidence="3">The sequence shown here is derived from an EMBL/GenBank/DDBJ whole genome shotgun (WGS) entry which is preliminary data.</text>
</comment>
<evidence type="ECO:0000256" key="1">
    <source>
        <dbReference type="ARBA" id="ARBA00007637"/>
    </source>
</evidence>
<gene>
    <name evidence="3" type="ORF">GCM10023215_06430</name>
</gene>
<evidence type="ECO:0000259" key="2">
    <source>
        <dbReference type="Pfam" id="PF01370"/>
    </source>
</evidence>
<keyword evidence="4" id="KW-1185">Reference proteome</keyword>
<name>A0ABP8W1J6_9PSEU</name>
<sequence>MDGAVIPRAVVTGGAGFVGSTLVGELVRRGTRVLVVDDLSRGSVANLHRTGGGSAELLRHDIRDRGPLKTAFAAFEPDVVFHLAAQIDVRFSMSEPFQDAGVNVLGSINVFGAATATGVRRVVNTSTGGAVYSVGVRVPTPETAPTAPESAYGTSKLAAESYAEWFRRAEGLDVLTLRYGNVYGPGQDPRGEAGVVGIFCARLLAGERPVIFGDGAQTRDFVHVRDAAAANLAAALAPAPRHRVNNIGSGRETSVRDLADRIAAVLGSDLAPEFVAGRPGEVRRSCLDVRRARADLGLAAPLPLDEGLADTLGWIRTLR</sequence>
<evidence type="ECO:0000313" key="3">
    <source>
        <dbReference type="EMBL" id="GAA4676749.1"/>
    </source>
</evidence>
<dbReference type="EMBL" id="BAABIC010000002">
    <property type="protein sequence ID" value="GAA4676749.1"/>
    <property type="molecule type" value="Genomic_DNA"/>
</dbReference>